<dbReference type="RefSeq" id="WP_065005277.1">
    <property type="nucleotide sequence ID" value="NZ_CP033334.1"/>
</dbReference>
<evidence type="ECO:0000313" key="1">
    <source>
        <dbReference type="EMBL" id="OBQ66732.1"/>
    </source>
</evidence>
<dbReference type="AlphaFoldDB" id="A0A6M7U4R5"/>
<gene>
    <name evidence="1" type="ORF">A8145_30430</name>
</gene>
<proteinExistence type="predicted"/>
<protein>
    <submittedName>
        <fullName evidence="1">Alpha/beta hydrolase</fullName>
    </submittedName>
</protein>
<name>A0A6M7U4R5_RHILI</name>
<dbReference type="InterPro" id="IPR052897">
    <property type="entry name" value="Sec-Metab_Biosynth_Hydrolase"/>
</dbReference>
<dbReference type="InterPro" id="IPR000073">
    <property type="entry name" value="AB_hydrolase_1"/>
</dbReference>
<sequence>MDRISTLLASLMIVAAAATLPAPAAAKAGNIVLVHGMNMDGGAWRGVYDRLTADKYRVTVVQLPMTSIQDDIAATRRAIDAQDGPVVLVGHSYGGMVISQAGTEPQVRALVYVAAFQPEIGESLGFLNASIPGKLPADALTVFKDGFYLVKPDAWIADVANGLPEAEARYTAMFQAPANTAIFGYKAEAAAWHNVPSWAAIATEDRTIAPELQRRMSKRSGAKVVEIHGGHLLPMSHPSEVTSVIEDAAASVK</sequence>
<dbReference type="PANTHER" id="PTHR37017:SF11">
    <property type="entry name" value="ESTERASE_LIPASE_THIOESTERASE DOMAIN-CONTAINING PROTEIN"/>
    <property type="match status" value="1"/>
</dbReference>
<comment type="caution">
    <text evidence="1">The sequence shown here is derived from an EMBL/GenBank/DDBJ whole genome shotgun (WGS) entry which is preliminary data.</text>
</comment>
<dbReference type="Proteomes" id="UP000093737">
    <property type="component" value="Unassembled WGS sequence"/>
</dbReference>
<evidence type="ECO:0000313" key="2">
    <source>
        <dbReference type="Proteomes" id="UP000093737"/>
    </source>
</evidence>
<dbReference type="InterPro" id="IPR029058">
    <property type="entry name" value="AB_hydrolase_fold"/>
</dbReference>
<reference evidence="1 2" key="1">
    <citation type="submission" date="2016-05" db="EMBL/GenBank/DDBJ databases">
        <authorList>
            <person name="Ramsay J.P."/>
        </authorList>
    </citation>
    <scope>NUCLEOTIDE SEQUENCE [LARGE SCALE GENOMIC DNA]</scope>
    <source>
        <strain evidence="1 2">NZP2042</strain>
    </source>
</reference>
<dbReference type="Gene3D" id="3.40.50.1820">
    <property type="entry name" value="alpha/beta hydrolase"/>
    <property type="match status" value="1"/>
</dbReference>
<dbReference type="EMBL" id="LYTK01000010">
    <property type="protein sequence ID" value="OBQ66732.1"/>
    <property type="molecule type" value="Genomic_DNA"/>
</dbReference>
<dbReference type="SUPFAM" id="SSF53474">
    <property type="entry name" value="alpha/beta-Hydrolases"/>
    <property type="match status" value="1"/>
</dbReference>
<dbReference type="GO" id="GO:0016787">
    <property type="term" value="F:hydrolase activity"/>
    <property type="evidence" value="ECO:0007669"/>
    <property type="project" value="UniProtKB-KW"/>
</dbReference>
<dbReference type="Pfam" id="PF12697">
    <property type="entry name" value="Abhydrolase_6"/>
    <property type="match status" value="1"/>
</dbReference>
<dbReference type="PANTHER" id="PTHR37017">
    <property type="entry name" value="AB HYDROLASE-1 DOMAIN-CONTAINING PROTEIN-RELATED"/>
    <property type="match status" value="1"/>
</dbReference>
<accession>A0A6M7U4R5</accession>
<keyword evidence="1" id="KW-0378">Hydrolase</keyword>
<organism evidence="1 2">
    <name type="scientific">Rhizobium loti</name>
    <name type="common">Mesorhizobium loti</name>
    <dbReference type="NCBI Taxonomy" id="381"/>
    <lineage>
        <taxon>Bacteria</taxon>
        <taxon>Pseudomonadati</taxon>
        <taxon>Pseudomonadota</taxon>
        <taxon>Alphaproteobacteria</taxon>
        <taxon>Hyphomicrobiales</taxon>
        <taxon>Phyllobacteriaceae</taxon>
        <taxon>Mesorhizobium</taxon>
    </lineage>
</organism>